<organism evidence="6 7">
    <name type="scientific">Penicillium desertorum</name>
    <dbReference type="NCBI Taxonomy" id="1303715"/>
    <lineage>
        <taxon>Eukaryota</taxon>
        <taxon>Fungi</taxon>
        <taxon>Dikarya</taxon>
        <taxon>Ascomycota</taxon>
        <taxon>Pezizomycotina</taxon>
        <taxon>Eurotiomycetes</taxon>
        <taxon>Eurotiomycetidae</taxon>
        <taxon>Eurotiales</taxon>
        <taxon>Aspergillaceae</taxon>
        <taxon>Penicillium</taxon>
    </lineage>
</organism>
<evidence type="ECO:0000256" key="1">
    <source>
        <dbReference type="ARBA" id="ARBA00022669"/>
    </source>
</evidence>
<proteinExistence type="predicted"/>
<name>A0A9W9WZ88_9EURO</name>
<dbReference type="InterPro" id="IPR036779">
    <property type="entry name" value="LysM_dom_sf"/>
</dbReference>
<evidence type="ECO:0000256" key="4">
    <source>
        <dbReference type="SAM" id="MobiDB-lite"/>
    </source>
</evidence>
<keyword evidence="1" id="KW-0147">Chitin-binding</keyword>
<dbReference type="Pfam" id="PF01476">
    <property type="entry name" value="LysM"/>
    <property type="match status" value="2"/>
</dbReference>
<feature type="region of interest" description="Disordered" evidence="4">
    <location>
        <begin position="103"/>
        <end position="125"/>
    </location>
</feature>
<gene>
    <name evidence="6" type="ORF">N7530_004965</name>
</gene>
<dbReference type="PANTHER" id="PTHR34997">
    <property type="entry name" value="AM15"/>
    <property type="match status" value="1"/>
</dbReference>
<keyword evidence="3" id="KW-0843">Virulence</keyword>
<dbReference type="AlphaFoldDB" id="A0A9W9WZ88"/>
<keyword evidence="2" id="KW-0732">Signal</keyword>
<dbReference type="InterPro" id="IPR018392">
    <property type="entry name" value="LysM"/>
</dbReference>
<feature type="compositionally biased region" description="Low complexity" evidence="4">
    <location>
        <begin position="103"/>
        <end position="121"/>
    </location>
</feature>
<dbReference type="InterPro" id="IPR052210">
    <property type="entry name" value="LysM1-like"/>
</dbReference>
<accession>A0A9W9WZ88</accession>
<dbReference type="Gene3D" id="3.10.350.10">
    <property type="entry name" value="LysM domain"/>
    <property type="match status" value="2"/>
</dbReference>
<keyword evidence="7" id="KW-1185">Reference proteome</keyword>
<dbReference type="CDD" id="cd00118">
    <property type="entry name" value="LysM"/>
    <property type="match status" value="1"/>
</dbReference>
<sequence>MPCDPNTVSQCTWWWDNDGSIACKDIPSARGTTLADFRRWKPFITETCGNFLADHSYCAPSTTTTAGAPGPTQPGQIDSYNKWDLVQPGNTCDTFTNKYPGLTRQPLTPTPTTSGTTPTATNGVPTPSPIQPGIAEKCNKFHLVSSGDDYGTIASKYGISRADFLAWNSGVGAGNGSLWLDYYVYMSIVGSTPSSTASPTTPTNGISTPTPIRPGMVANCDKFHMVVDGDECRALATNNGVTLDQLMTWNPEVKTDCSGLERLMPPGLA</sequence>
<protein>
    <submittedName>
        <fullName evidence="6">LysM domain-containing protein</fullName>
    </submittedName>
</protein>
<dbReference type="PANTHER" id="PTHR34997:SF2">
    <property type="entry name" value="LYSM DOMAIN-CONTAINING PROTEIN-RELATED"/>
    <property type="match status" value="1"/>
</dbReference>
<evidence type="ECO:0000259" key="5">
    <source>
        <dbReference type="PROSITE" id="PS51782"/>
    </source>
</evidence>
<dbReference type="PROSITE" id="PS51782">
    <property type="entry name" value="LYSM"/>
    <property type="match status" value="2"/>
</dbReference>
<dbReference type="EMBL" id="JAPWDO010000003">
    <property type="protein sequence ID" value="KAJ5479456.1"/>
    <property type="molecule type" value="Genomic_DNA"/>
</dbReference>
<dbReference type="GO" id="GO:0008061">
    <property type="term" value="F:chitin binding"/>
    <property type="evidence" value="ECO:0007669"/>
    <property type="project" value="UniProtKB-KW"/>
</dbReference>
<dbReference type="SUPFAM" id="SSF54106">
    <property type="entry name" value="LysM domain"/>
    <property type="match status" value="2"/>
</dbReference>
<comment type="caution">
    <text evidence="6">The sequence shown here is derived from an EMBL/GenBank/DDBJ whole genome shotgun (WGS) entry which is preliminary data.</text>
</comment>
<reference evidence="6" key="2">
    <citation type="journal article" date="2023" name="IMA Fungus">
        <title>Comparative genomic study of the Penicillium genus elucidates a diverse pangenome and 15 lateral gene transfer events.</title>
        <authorList>
            <person name="Petersen C."/>
            <person name="Sorensen T."/>
            <person name="Nielsen M.R."/>
            <person name="Sondergaard T.E."/>
            <person name="Sorensen J.L."/>
            <person name="Fitzpatrick D.A."/>
            <person name="Frisvad J.C."/>
            <person name="Nielsen K.L."/>
        </authorList>
    </citation>
    <scope>NUCLEOTIDE SEQUENCE</scope>
    <source>
        <strain evidence="6">IBT 17660</strain>
    </source>
</reference>
<evidence type="ECO:0000313" key="7">
    <source>
        <dbReference type="Proteomes" id="UP001147760"/>
    </source>
</evidence>
<reference evidence="6" key="1">
    <citation type="submission" date="2022-12" db="EMBL/GenBank/DDBJ databases">
        <authorList>
            <person name="Petersen C."/>
        </authorList>
    </citation>
    <scope>NUCLEOTIDE SEQUENCE</scope>
    <source>
        <strain evidence="6">IBT 17660</strain>
    </source>
</reference>
<evidence type="ECO:0000256" key="3">
    <source>
        <dbReference type="ARBA" id="ARBA00023026"/>
    </source>
</evidence>
<dbReference type="OrthoDB" id="5985073at2759"/>
<evidence type="ECO:0000256" key="2">
    <source>
        <dbReference type="ARBA" id="ARBA00022729"/>
    </source>
</evidence>
<dbReference type="Proteomes" id="UP001147760">
    <property type="component" value="Unassembled WGS sequence"/>
</dbReference>
<feature type="domain" description="LysM" evidence="5">
    <location>
        <begin position="222"/>
        <end position="268"/>
    </location>
</feature>
<feature type="domain" description="LysM" evidence="5">
    <location>
        <begin position="140"/>
        <end position="186"/>
    </location>
</feature>
<evidence type="ECO:0000313" key="6">
    <source>
        <dbReference type="EMBL" id="KAJ5479456.1"/>
    </source>
</evidence>